<feature type="domain" description="Outer membrane protein beta-barrel" evidence="3">
    <location>
        <begin position="12"/>
        <end position="192"/>
    </location>
</feature>
<proteinExistence type="predicted"/>
<evidence type="ECO:0000313" key="5">
    <source>
        <dbReference type="Proteomes" id="UP000536442"/>
    </source>
</evidence>
<comment type="caution">
    <text evidence="4">The sequence shown here is derived from an EMBL/GenBank/DDBJ whole genome shotgun (WGS) entry which is preliminary data.</text>
</comment>
<feature type="chain" id="PRO_5033030045" evidence="2">
    <location>
        <begin position="20"/>
        <end position="192"/>
    </location>
</feature>
<dbReference type="Gene3D" id="2.40.160.20">
    <property type="match status" value="1"/>
</dbReference>
<feature type="signal peptide" evidence="2">
    <location>
        <begin position="1"/>
        <end position="19"/>
    </location>
</feature>
<dbReference type="AlphaFoldDB" id="A0A851HU98"/>
<dbReference type="SUPFAM" id="SSF56925">
    <property type="entry name" value="OMPA-like"/>
    <property type="match status" value="1"/>
</dbReference>
<evidence type="ECO:0000259" key="3">
    <source>
        <dbReference type="Pfam" id="PF13505"/>
    </source>
</evidence>
<evidence type="ECO:0000256" key="1">
    <source>
        <dbReference type="ARBA" id="ARBA00022729"/>
    </source>
</evidence>
<name>A0A851HU98_9GAMM</name>
<keyword evidence="5" id="KW-1185">Reference proteome</keyword>
<keyword evidence="1 2" id="KW-0732">Signal</keyword>
<reference evidence="4 5" key="1">
    <citation type="submission" date="2020-03" db="EMBL/GenBank/DDBJ databases">
        <title>Metagenomic, metatranscriptomic, and metabolomic analyses revealed the key microbes and metabolic features during the fermentation of ganjang, Korean traditional soy sauce.</title>
        <authorList>
            <person name="Chun B.H."/>
            <person name="Jeon C.O."/>
        </authorList>
    </citation>
    <scope>NUCLEOTIDE SEQUENCE [LARGE SCALE GENOMIC DNA]</scope>
    <source>
        <strain evidence="4 5">KG14</strain>
    </source>
</reference>
<accession>A0A851HU98</accession>
<sequence>MKLKTRLACAALLSSSVIAAPAVMAQSFIDPDTAGPYVAASYGGFKAHGSNFDDKDQMFGLTAGYQFNQYFGAEAGYAHFLKFGDRADGKLKGANLLAVGRLPITQTVGVYGKAGAFVSHFKVTSEGDKKSYDDISPMFGVGADFRMTEQLTAFAEYKRYHISDIKKRHFSSDISKSGPELDTAQVGLKFQF</sequence>
<dbReference type="Proteomes" id="UP000536442">
    <property type="component" value="Unassembled WGS sequence"/>
</dbReference>
<dbReference type="Pfam" id="PF13505">
    <property type="entry name" value="OMP_b-brl"/>
    <property type="match status" value="1"/>
</dbReference>
<protein>
    <submittedName>
        <fullName evidence="4">Porin family protein</fullName>
    </submittedName>
</protein>
<dbReference type="EMBL" id="JABEVQ010000003">
    <property type="protein sequence ID" value="NWN91106.1"/>
    <property type="molecule type" value="Genomic_DNA"/>
</dbReference>
<organism evidence="4 5">
    <name type="scientific">Marinobacter adhaerens</name>
    <dbReference type="NCBI Taxonomy" id="1033846"/>
    <lineage>
        <taxon>Bacteria</taxon>
        <taxon>Pseudomonadati</taxon>
        <taxon>Pseudomonadota</taxon>
        <taxon>Gammaproteobacteria</taxon>
        <taxon>Pseudomonadales</taxon>
        <taxon>Marinobacteraceae</taxon>
        <taxon>Marinobacter</taxon>
    </lineage>
</organism>
<evidence type="ECO:0000256" key="2">
    <source>
        <dbReference type="SAM" id="SignalP"/>
    </source>
</evidence>
<dbReference type="InterPro" id="IPR011250">
    <property type="entry name" value="OMP/PagP_B-barrel"/>
</dbReference>
<gene>
    <name evidence="4" type="ORF">HLV39_06340</name>
</gene>
<evidence type="ECO:0000313" key="4">
    <source>
        <dbReference type="EMBL" id="NWN91106.1"/>
    </source>
</evidence>
<dbReference type="InterPro" id="IPR027385">
    <property type="entry name" value="Beta-barrel_OMP"/>
</dbReference>